<reference evidence="3" key="3">
    <citation type="submission" date="2021-06" db="EMBL/GenBank/DDBJ databases">
        <title>Genomic Description and Analysis of Intracellular Bacteria, Candidatus Berkiella cookevillensis and Candidatus Berkiella aquae.</title>
        <authorList>
            <person name="Kidane D.T."/>
            <person name="Mehari Y.T."/>
            <person name="Rice F.C."/>
            <person name="Arivett B.A."/>
            <person name="Farone A.L."/>
            <person name="Berk S.G."/>
            <person name="Farone M.B."/>
        </authorList>
    </citation>
    <scope>NUCLEOTIDE SEQUENCE</scope>
    <source>
        <strain evidence="3">HT99</strain>
    </source>
</reference>
<dbReference type="RefSeq" id="WP_075066037.1">
    <property type="nucleotide sequence ID" value="NZ_LKAJ02000001.1"/>
</dbReference>
<dbReference type="PROSITE" id="PS00061">
    <property type="entry name" value="ADH_SHORT"/>
    <property type="match status" value="1"/>
</dbReference>
<dbReference type="PRINTS" id="PR00080">
    <property type="entry name" value="SDRFAMILY"/>
</dbReference>
<dbReference type="STRING" id="295108.HT99x_01414"/>
<sequence length="261" mass="28350">MVLKSKSAIITGSTSGIGLGIAHALAKEGVNVVINGFGQRDEIEDERLELEKTYQVKAIYSQADISKPQEIREMVKTAEKAFDVVDILVNNAGIQHVQPIDEFPDEKWDAIMAINLSSNFHAIKACVPGMKKRKWGRIINVSSVHGVIASPYKAAYVSAKHGVVGLTKVAALDLAPFGITANAICPGYVDTPLVRKQIPAQAKEYKISESEVIEKVLLKDQFIKEFVNVQDLGAMTVFLCSDAARMLTGQALCIDGGWTAH</sequence>
<evidence type="ECO:0000256" key="1">
    <source>
        <dbReference type="ARBA" id="ARBA00006484"/>
    </source>
</evidence>
<evidence type="ECO:0000313" key="4">
    <source>
        <dbReference type="Proteomes" id="UP000051497"/>
    </source>
</evidence>
<dbReference type="InterPro" id="IPR036291">
    <property type="entry name" value="NAD(P)-bd_dom_sf"/>
</dbReference>
<dbReference type="InterPro" id="IPR050259">
    <property type="entry name" value="SDR"/>
</dbReference>
<dbReference type="SUPFAM" id="SSF51735">
    <property type="entry name" value="NAD(P)-binding Rossmann-fold domains"/>
    <property type="match status" value="1"/>
</dbReference>
<organism evidence="2">
    <name type="scientific">Candidatus Berkiella aquae</name>
    <dbReference type="NCBI Taxonomy" id="295108"/>
    <lineage>
        <taxon>Bacteria</taxon>
        <taxon>Pseudomonadati</taxon>
        <taxon>Pseudomonadota</taxon>
        <taxon>Gammaproteobacteria</taxon>
        <taxon>Candidatus Berkiellales</taxon>
        <taxon>Candidatus Berkiellaceae</taxon>
        <taxon>Candidatus Berkiella</taxon>
    </lineage>
</organism>
<evidence type="ECO:0000313" key="3">
    <source>
        <dbReference type="EMBL" id="MCS5711589.1"/>
    </source>
</evidence>
<dbReference type="NCBIfam" id="NF009093">
    <property type="entry name" value="PRK12429.1"/>
    <property type="match status" value="1"/>
</dbReference>
<dbReference type="PATRIC" id="fig|1590043.3.peg.1441"/>
<dbReference type="OrthoDB" id="9809287at2"/>
<dbReference type="Pfam" id="PF13561">
    <property type="entry name" value="adh_short_C2"/>
    <property type="match status" value="1"/>
</dbReference>
<keyword evidence="2" id="KW-0560">Oxidoreductase</keyword>
<name>A0A0Q9YLM3_9GAMM</name>
<reference evidence="3" key="2">
    <citation type="journal article" date="2016" name="Genome Announc.">
        <title>Draft Genome Sequences of Two Novel Amoeba-Resistant Intranuclear Bacteria, 'Candidatus Berkiella cookevillensis' and 'Candidatus Berkiella aquae'.</title>
        <authorList>
            <person name="Mehari Y.T."/>
            <person name="Arivett B.A."/>
            <person name="Farone A.L."/>
            <person name="Gunderson J.H."/>
            <person name="Farone M.B."/>
        </authorList>
    </citation>
    <scope>NUCLEOTIDE SEQUENCE</scope>
    <source>
        <strain evidence="3">HT99</strain>
    </source>
</reference>
<dbReference type="PANTHER" id="PTHR42879:SF2">
    <property type="entry name" value="3-OXOACYL-[ACYL-CARRIER-PROTEIN] REDUCTASE FABG"/>
    <property type="match status" value="1"/>
</dbReference>
<dbReference type="Gene3D" id="3.40.50.720">
    <property type="entry name" value="NAD(P)-binding Rossmann-like Domain"/>
    <property type="match status" value="1"/>
</dbReference>
<dbReference type="EMBL" id="LKAJ01000004">
    <property type="protein sequence ID" value="KRG21661.1"/>
    <property type="molecule type" value="Genomic_DNA"/>
</dbReference>
<dbReference type="Proteomes" id="UP000051497">
    <property type="component" value="Unassembled WGS sequence"/>
</dbReference>
<proteinExistence type="inferred from homology"/>
<protein>
    <submittedName>
        <fullName evidence="3">3-hydroxybutyrate dehydrogenase</fullName>
    </submittedName>
    <submittedName>
        <fullName evidence="2">D-beta-hydroxybutyrate dehydrogenase</fullName>
        <ecNumber evidence="2 3">1.1.1.30</ecNumber>
    </submittedName>
</protein>
<dbReference type="GO" id="GO:0032787">
    <property type="term" value="P:monocarboxylic acid metabolic process"/>
    <property type="evidence" value="ECO:0007669"/>
    <property type="project" value="UniProtKB-ARBA"/>
</dbReference>
<dbReference type="InterPro" id="IPR002347">
    <property type="entry name" value="SDR_fam"/>
</dbReference>
<dbReference type="EMBL" id="LKAJ02000001">
    <property type="protein sequence ID" value="MCS5711589.1"/>
    <property type="molecule type" value="Genomic_DNA"/>
</dbReference>
<dbReference type="FunFam" id="3.40.50.720:FF:000084">
    <property type="entry name" value="Short-chain dehydrogenase reductase"/>
    <property type="match status" value="1"/>
</dbReference>
<dbReference type="AlphaFoldDB" id="A0A0Q9YLM3"/>
<gene>
    <name evidence="2" type="primary">bdhA_2</name>
    <name evidence="3" type="ORF">HT99x_009080</name>
    <name evidence="2" type="ORF">HT99x_01414</name>
</gene>
<reference evidence="2" key="1">
    <citation type="submission" date="2015-09" db="EMBL/GenBank/DDBJ databases">
        <title>Draft Genome Sequences of Two Novel Amoeba-resistant Intranuclear Bacteria, Candidatus Berkiella cookevillensis and Candidatus Berkiella aquae.</title>
        <authorList>
            <person name="Mehari Y.T."/>
            <person name="Arivett B.A."/>
            <person name="Farone A.L."/>
            <person name="Gunderson J.H."/>
            <person name="Farone M.B."/>
        </authorList>
    </citation>
    <scope>NUCLEOTIDE SEQUENCE [LARGE SCALE GENOMIC DNA]</scope>
    <source>
        <strain evidence="2">HT99</strain>
    </source>
</reference>
<dbReference type="GO" id="GO:0003858">
    <property type="term" value="F:3-hydroxybutyrate dehydrogenase activity"/>
    <property type="evidence" value="ECO:0007669"/>
    <property type="project" value="UniProtKB-EC"/>
</dbReference>
<comment type="similarity">
    <text evidence="1">Belongs to the short-chain dehydrogenases/reductases (SDR) family.</text>
</comment>
<dbReference type="PANTHER" id="PTHR42879">
    <property type="entry name" value="3-OXOACYL-(ACYL-CARRIER-PROTEIN) REDUCTASE"/>
    <property type="match status" value="1"/>
</dbReference>
<dbReference type="EC" id="1.1.1.30" evidence="2 3"/>
<dbReference type="InterPro" id="IPR020904">
    <property type="entry name" value="Sc_DH/Rdtase_CS"/>
</dbReference>
<evidence type="ECO:0000313" key="2">
    <source>
        <dbReference type="EMBL" id="KRG21661.1"/>
    </source>
</evidence>
<accession>A0A0Q9YLM3</accession>
<comment type="caution">
    <text evidence="2">The sequence shown here is derived from an EMBL/GenBank/DDBJ whole genome shotgun (WGS) entry which is preliminary data.</text>
</comment>
<dbReference type="InterPro" id="IPR011294">
    <property type="entry name" value="3-OHbutyrate_DH"/>
</dbReference>
<keyword evidence="4" id="KW-1185">Reference proteome</keyword>
<dbReference type="PRINTS" id="PR00081">
    <property type="entry name" value="GDHRDH"/>
</dbReference>
<dbReference type="NCBIfam" id="TIGR01963">
    <property type="entry name" value="PHB_DH"/>
    <property type="match status" value="1"/>
</dbReference>